<evidence type="ECO:0000313" key="3">
    <source>
        <dbReference type="Proteomes" id="UP000290624"/>
    </source>
</evidence>
<organism evidence="2 3">
    <name type="scientific">Propioniciclava flava</name>
    <dbReference type="NCBI Taxonomy" id="2072026"/>
    <lineage>
        <taxon>Bacteria</taxon>
        <taxon>Bacillati</taxon>
        <taxon>Actinomycetota</taxon>
        <taxon>Actinomycetes</taxon>
        <taxon>Propionibacteriales</taxon>
        <taxon>Propionibacteriaceae</taxon>
        <taxon>Propioniciclava</taxon>
    </lineage>
</organism>
<name>A0A4Q2EF75_9ACTN</name>
<dbReference type="GO" id="GO:0016787">
    <property type="term" value="F:hydrolase activity"/>
    <property type="evidence" value="ECO:0007669"/>
    <property type="project" value="UniProtKB-KW"/>
</dbReference>
<evidence type="ECO:0000259" key="1">
    <source>
        <dbReference type="SMART" id="SM00849"/>
    </source>
</evidence>
<reference evidence="2 3" key="1">
    <citation type="submission" date="2018-01" db="EMBL/GenBank/DDBJ databases">
        <title>Lactibacter flavus gen. nov., sp. nov., a novel bacterium of the family Propionibacteriaceae isolated from raw milk and dairy products.</title>
        <authorList>
            <person name="Wenning M."/>
            <person name="Breitenwieser F."/>
            <person name="Huptas C."/>
            <person name="von Neubeck M."/>
            <person name="Busse H.-J."/>
            <person name="Scherer S."/>
        </authorList>
    </citation>
    <scope>NUCLEOTIDE SEQUENCE [LARGE SCALE GENOMIC DNA]</scope>
    <source>
        <strain evidence="2 3">VG341</strain>
    </source>
</reference>
<dbReference type="Proteomes" id="UP000290624">
    <property type="component" value="Unassembled WGS sequence"/>
</dbReference>
<dbReference type="SMART" id="SM00849">
    <property type="entry name" value="Lactamase_B"/>
    <property type="match status" value="1"/>
</dbReference>
<accession>A0A4Q2EF75</accession>
<dbReference type="EMBL" id="PPCV01000011">
    <property type="protein sequence ID" value="RXW31256.1"/>
    <property type="molecule type" value="Genomic_DNA"/>
</dbReference>
<keyword evidence="2" id="KW-0378">Hydrolase</keyword>
<dbReference type="PANTHER" id="PTHR42951:SF4">
    <property type="entry name" value="ACYL-COENZYME A THIOESTERASE MBLAC2"/>
    <property type="match status" value="1"/>
</dbReference>
<keyword evidence="3" id="KW-1185">Reference proteome</keyword>
<dbReference type="SUPFAM" id="SSF56281">
    <property type="entry name" value="Metallo-hydrolase/oxidoreductase"/>
    <property type="match status" value="1"/>
</dbReference>
<dbReference type="OrthoDB" id="2273115at2"/>
<dbReference type="InterPro" id="IPR050855">
    <property type="entry name" value="NDM-1-like"/>
</dbReference>
<dbReference type="PANTHER" id="PTHR42951">
    <property type="entry name" value="METALLO-BETA-LACTAMASE DOMAIN-CONTAINING"/>
    <property type="match status" value="1"/>
</dbReference>
<dbReference type="AlphaFoldDB" id="A0A4Q2EF75"/>
<gene>
    <name evidence="2" type="ORF">C1706_13150</name>
</gene>
<dbReference type="InterPro" id="IPR001279">
    <property type="entry name" value="Metallo-B-lactamas"/>
</dbReference>
<dbReference type="CDD" id="cd16282">
    <property type="entry name" value="metallo-hydrolase-like_MBL-fold"/>
    <property type="match status" value="1"/>
</dbReference>
<proteinExistence type="predicted"/>
<dbReference type="InterPro" id="IPR036866">
    <property type="entry name" value="RibonucZ/Hydroxyglut_hydro"/>
</dbReference>
<comment type="caution">
    <text evidence="2">The sequence shown here is derived from an EMBL/GenBank/DDBJ whole genome shotgun (WGS) entry which is preliminary data.</text>
</comment>
<feature type="domain" description="Metallo-beta-lactamase" evidence="1">
    <location>
        <begin position="24"/>
        <end position="206"/>
    </location>
</feature>
<dbReference type="RefSeq" id="WP_129459690.1">
    <property type="nucleotide sequence ID" value="NZ_PPCV01000011.1"/>
</dbReference>
<evidence type="ECO:0000313" key="2">
    <source>
        <dbReference type="EMBL" id="RXW31256.1"/>
    </source>
</evidence>
<dbReference type="Pfam" id="PF00753">
    <property type="entry name" value="Lactamase_B"/>
    <property type="match status" value="1"/>
</dbReference>
<protein>
    <submittedName>
        <fullName evidence="2">MBL fold metallo-hydrolase</fullName>
    </submittedName>
</protein>
<sequence length="282" mass="30027">MTFELSPFTAIADGVYLAQAQPACVTIGLVVGRESALVIDTGSSPAQGAAILAAAQDVAGEVPVRHVVITHAHFDHYFGLGGFSGVTSVAHRGLFAAAHAAPIPADQRESLGVTPDDLVAPTTTFSLATTLDLGDCYVEVVHFGRGHTDHDVVVLIPERAVVFAGDLLESDGGPWAGEDTWPSEWPQTLDGMLGTLGKDSIVVPGHGPTMSREDAFAQRAELAWYGGKAEELYDARTPAQGSWREGGEWPWPQEQSEAFMEIAMRRLAASGRRPSRSLRLLT</sequence>
<dbReference type="Gene3D" id="3.60.15.10">
    <property type="entry name" value="Ribonuclease Z/Hydroxyacylglutathione hydrolase-like"/>
    <property type="match status" value="1"/>
</dbReference>